<sequence length="290" mass="32089">MRITQLNIYPVKSLRGIALDQATLTERGLALDRHWMVVDARGRFVTQRECPAMAKVTVRLEPSRLVLEHPEAAPLAVPLARHGLERLEVSIWKDTCEALDEGVEAAEWLTAVLGDGRRGDGRQGDEEGGLRLVRFPEERRREVEADFLRGESAHTAFPDGYPLLVAHQASLERLNERLAEKGLDPVPMSRFRPNLVVEGEGPFAEIDWDELALGAGVRLGLRKPCKRCKIITQDQRTGEAPVPKEPLKTLVEMDTQPGWKGAFFGQNAVPLDGIGLTLRVGDDATATVRG</sequence>
<comment type="caution">
    <text evidence="2">The sequence shown here is derived from an EMBL/GenBank/DDBJ whole genome shotgun (WGS) entry which is preliminary data.</text>
</comment>
<proteinExistence type="predicted"/>
<protein>
    <submittedName>
        <fullName evidence="2">Fe-S protein</fullName>
    </submittedName>
</protein>
<evidence type="ECO:0000259" key="1">
    <source>
        <dbReference type="PROSITE" id="PS51340"/>
    </source>
</evidence>
<dbReference type="Pfam" id="PF03473">
    <property type="entry name" value="MOSC"/>
    <property type="match status" value="1"/>
</dbReference>
<dbReference type="Proteomes" id="UP000321121">
    <property type="component" value="Unassembled WGS sequence"/>
</dbReference>
<dbReference type="EMBL" id="BJUS01000023">
    <property type="protein sequence ID" value="GEK73526.1"/>
    <property type="molecule type" value="Genomic_DNA"/>
</dbReference>
<dbReference type="SUPFAM" id="SSF50800">
    <property type="entry name" value="PK beta-barrel domain-like"/>
    <property type="match status" value="1"/>
</dbReference>
<dbReference type="InterPro" id="IPR011037">
    <property type="entry name" value="Pyrv_Knase-like_insert_dom_sf"/>
</dbReference>
<dbReference type="PANTHER" id="PTHR14237">
    <property type="entry name" value="MOLYBDOPTERIN COFACTOR SULFURASE MOSC"/>
    <property type="match status" value="1"/>
</dbReference>
<feature type="domain" description="MOSC" evidence="1">
    <location>
        <begin position="130"/>
        <end position="287"/>
    </location>
</feature>
<dbReference type="PANTHER" id="PTHR14237:SF19">
    <property type="entry name" value="MITOCHONDRIAL AMIDOXIME REDUCING COMPONENT 1"/>
    <property type="match status" value="1"/>
</dbReference>
<dbReference type="RefSeq" id="WP_146909198.1">
    <property type="nucleotide sequence ID" value="NZ_BJUS01000023.1"/>
</dbReference>
<dbReference type="InterPro" id="IPR005303">
    <property type="entry name" value="MOCOS_middle"/>
</dbReference>
<accession>A0ABQ0U4Z8</accession>
<organism evidence="2 3">
    <name type="scientific">Halomonas halophila</name>
    <dbReference type="NCBI Taxonomy" id="29573"/>
    <lineage>
        <taxon>Bacteria</taxon>
        <taxon>Pseudomonadati</taxon>
        <taxon>Pseudomonadota</taxon>
        <taxon>Gammaproteobacteria</taxon>
        <taxon>Oceanospirillales</taxon>
        <taxon>Halomonadaceae</taxon>
        <taxon>Halomonas</taxon>
    </lineage>
</organism>
<gene>
    <name evidence="2" type="ORF">HHA04nite_20700</name>
</gene>
<keyword evidence="3" id="KW-1185">Reference proteome</keyword>
<dbReference type="InterPro" id="IPR005302">
    <property type="entry name" value="MoCF_Sase_C"/>
</dbReference>
<dbReference type="SUPFAM" id="SSF141673">
    <property type="entry name" value="MOSC N-terminal domain-like"/>
    <property type="match status" value="1"/>
</dbReference>
<reference evidence="2 3" key="1">
    <citation type="submission" date="2019-07" db="EMBL/GenBank/DDBJ databases">
        <title>Whole genome shotgun sequence of Halomonas halophila NBRC 102604.</title>
        <authorList>
            <person name="Hosoyama A."/>
            <person name="Uohara A."/>
            <person name="Ohji S."/>
            <person name="Ichikawa N."/>
        </authorList>
    </citation>
    <scope>NUCLEOTIDE SEQUENCE [LARGE SCALE GENOMIC DNA]</scope>
    <source>
        <strain evidence="2 3">NBRC 102604</strain>
    </source>
</reference>
<evidence type="ECO:0000313" key="2">
    <source>
        <dbReference type="EMBL" id="GEK73526.1"/>
    </source>
</evidence>
<dbReference type="Pfam" id="PF03476">
    <property type="entry name" value="MOSC_N"/>
    <property type="match status" value="1"/>
</dbReference>
<dbReference type="PROSITE" id="PS51340">
    <property type="entry name" value="MOSC"/>
    <property type="match status" value="1"/>
</dbReference>
<evidence type="ECO:0000313" key="3">
    <source>
        <dbReference type="Proteomes" id="UP000321121"/>
    </source>
</evidence>
<name>A0ABQ0U4Z8_9GAMM</name>